<accession>A0A2U2MRT1</accession>
<dbReference type="PANTHER" id="PTHR30354">
    <property type="entry name" value="GNT FAMILY GLUCONATE TRANSPORTER"/>
    <property type="match status" value="1"/>
</dbReference>
<evidence type="ECO:0000256" key="5">
    <source>
        <dbReference type="ARBA" id="ARBA00022989"/>
    </source>
</evidence>
<sequence length="198" mass="20933">MKESEELGPQLVQFLNNPEVALLLSLMFAMIALFTATHYSWKRLNDAAAASLGPVCGIILILSAGGGFKTVLIDTGVGDMITHFVQSSHISILLVGWLIAAFVRVSTGSSTVASIATGGVLAPVAQALQLSSVGVALLVLAIGAGSVFLSHVNDAGLWLVKEFFGLTLKETFKTWSVMECLLSMWALIVIMLVSIPLM</sequence>
<dbReference type="GO" id="GO:0015128">
    <property type="term" value="F:gluconate transmembrane transporter activity"/>
    <property type="evidence" value="ECO:0007669"/>
    <property type="project" value="InterPro"/>
</dbReference>
<evidence type="ECO:0000256" key="8">
    <source>
        <dbReference type="SAM" id="Phobius"/>
    </source>
</evidence>
<dbReference type="Proteomes" id="UP000245753">
    <property type="component" value="Unassembled WGS sequence"/>
</dbReference>
<reference evidence="9 10" key="1">
    <citation type="journal article" date="2018" name="Int. J. Syst. Evol. Microbiol.">
        <title>Bifidobacterium catulorum sp. nov., a novel taxon from the faeces of the baby common marmoset (Callithrix jacchus).</title>
        <authorList>
            <person name="Modesto M."/>
            <person name="Michelini S."/>
            <person name="Oki K."/>
            <person name="Biavati B."/>
            <person name="Watanabe K."/>
            <person name="Mattarelli P."/>
        </authorList>
    </citation>
    <scope>NUCLEOTIDE SEQUENCE [LARGE SCALE GENOMIC DNA]</scope>
    <source>
        <strain evidence="9 10">MRM 8.19</strain>
    </source>
</reference>
<comment type="similarity">
    <text evidence="7">Belongs to the GntP permease family.</text>
</comment>
<keyword evidence="6 8" id="KW-0472">Membrane</keyword>
<dbReference type="Pfam" id="PF02447">
    <property type="entry name" value="GntP_permease"/>
    <property type="match status" value="1"/>
</dbReference>
<comment type="caution">
    <text evidence="9">The sequence shown here is derived from an EMBL/GenBank/DDBJ whole genome shotgun (WGS) entry which is preliminary data.</text>
</comment>
<protein>
    <recommendedName>
        <fullName evidence="11">Gluconate transporter</fullName>
    </recommendedName>
</protein>
<evidence type="ECO:0000256" key="3">
    <source>
        <dbReference type="ARBA" id="ARBA00022475"/>
    </source>
</evidence>
<keyword evidence="10" id="KW-1185">Reference proteome</keyword>
<comment type="subcellular location">
    <subcellularLocation>
        <location evidence="1">Cell membrane</location>
        <topology evidence="1">Multi-pass membrane protein</topology>
    </subcellularLocation>
</comment>
<evidence type="ECO:0000313" key="9">
    <source>
        <dbReference type="EMBL" id="PWG59575.1"/>
    </source>
</evidence>
<evidence type="ECO:0000256" key="4">
    <source>
        <dbReference type="ARBA" id="ARBA00022692"/>
    </source>
</evidence>
<dbReference type="GO" id="GO:0005886">
    <property type="term" value="C:plasma membrane"/>
    <property type="evidence" value="ECO:0007669"/>
    <property type="project" value="UniProtKB-SubCell"/>
</dbReference>
<evidence type="ECO:0000256" key="7">
    <source>
        <dbReference type="ARBA" id="ARBA00049663"/>
    </source>
</evidence>
<evidence type="ECO:0000256" key="2">
    <source>
        <dbReference type="ARBA" id="ARBA00022448"/>
    </source>
</evidence>
<evidence type="ECO:0000313" key="10">
    <source>
        <dbReference type="Proteomes" id="UP000245753"/>
    </source>
</evidence>
<evidence type="ECO:0000256" key="1">
    <source>
        <dbReference type="ARBA" id="ARBA00004651"/>
    </source>
</evidence>
<dbReference type="EMBL" id="QFFN01000017">
    <property type="protein sequence ID" value="PWG59575.1"/>
    <property type="molecule type" value="Genomic_DNA"/>
</dbReference>
<dbReference type="AlphaFoldDB" id="A0A2U2MRT1"/>
<evidence type="ECO:0008006" key="11">
    <source>
        <dbReference type="Google" id="ProtNLM"/>
    </source>
</evidence>
<keyword evidence="5 8" id="KW-1133">Transmembrane helix</keyword>
<keyword evidence="4 8" id="KW-0812">Transmembrane</keyword>
<keyword evidence="3" id="KW-1003">Cell membrane</keyword>
<organism evidence="9 10">
    <name type="scientific">Bifidobacterium catulorum</name>
    <dbReference type="NCBI Taxonomy" id="1630173"/>
    <lineage>
        <taxon>Bacteria</taxon>
        <taxon>Bacillati</taxon>
        <taxon>Actinomycetota</taxon>
        <taxon>Actinomycetes</taxon>
        <taxon>Bifidobacteriales</taxon>
        <taxon>Bifidobacteriaceae</taxon>
        <taxon>Bifidobacterium</taxon>
    </lineage>
</organism>
<gene>
    <name evidence="9" type="ORF">DF200_06755</name>
</gene>
<feature type="transmembrane region" description="Helical" evidence="8">
    <location>
        <begin position="88"/>
        <end position="106"/>
    </location>
</feature>
<feature type="transmembrane region" description="Helical" evidence="8">
    <location>
        <begin position="172"/>
        <end position="195"/>
    </location>
</feature>
<proteinExistence type="inferred from homology"/>
<name>A0A2U2MRT1_9BIFI</name>
<dbReference type="InterPro" id="IPR003474">
    <property type="entry name" value="Glcn_transporter"/>
</dbReference>
<feature type="transmembrane region" description="Helical" evidence="8">
    <location>
        <begin position="48"/>
        <end position="68"/>
    </location>
</feature>
<keyword evidence="2" id="KW-0813">Transport</keyword>
<feature type="transmembrane region" description="Helical" evidence="8">
    <location>
        <begin position="127"/>
        <end position="152"/>
    </location>
</feature>
<evidence type="ECO:0000256" key="6">
    <source>
        <dbReference type="ARBA" id="ARBA00023136"/>
    </source>
</evidence>
<feature type="transmembrane region" description="Helical" evidence="8">
    <location>
        <begin position="20"/>
        <end position="41"/>
    </location>
</feature>
<dbReference type="PANTHER" id="PTHR30354:SF22">
    <property type="entry name" value="HIGH-AFFINITY GLUCONATE TRANSPORTER"/>
    <property type="match status" value="1"/>
</dbReference>